<keyword evidence="1" id="KW-0812">Transmembrane</keyword>
<keyword evidence="1" id="KW-0472">Membrane</keyword>
<comment type="caution">
    <text evidence="2">The sequence shown here is derived from an EMBL/GenBank/DDBJ whole genome shotgun (WGS) entry which is preliminary data.</text>
</comment>
<feature type="transmembrane region" description="Helical" evidence="1">
    <location>
        <begin position="74"/>
        <end position="93"/>
    </location>
</feature>
<name>A0A831TFA4_9BACT</name>
<reference evidence="2" key="1">
    <citation type="journal article" date="2020" name="mSystems">
        <title>Genome- and Community-Level Interaction Insights into Carbon Utilization and Element Cycling Functions of Hydrothermarchaeota in Hydrothermal Sediment.</title>
        <authorList>
            <person name="Zhou Z."/>
            <person name="Liu Y."/>
            <person name="Xu W."/>
            <person name="Pan J."/>
            <person name="Luo Z.H."/>
            <person name="Li M."/>
        </authorList>
    </citation>
    <scope>NUCLEOTIDE SEQUENCE [LARGE SCALE GENOMIC DNA]</scope>
    <source>
        <strain evidence="2">SpSt-210</strain>
    </source>
</reference>
<sequence>MPWTTLNWVLWLIWMVNVALLSSIEAVTGRRPGRHEPSRWHSRLLSAALGLLAIVFIVYPLLRGPFEWMRDPVSTAFLVLFTTASFWPWFTLVRCRLRRGRNGGHTIETA</sequence>
<evidence type="ECO:0000256" key="1">
    <source>
        <dbReference type="SAM" id="Phobius"/>
    </source>
</evidence>
<dbReference type="AlphaFoldDB" id="A0A831TFA4"/>
<organism evidence="2">
    <name type="scientific">Thermorudis peleae</name>
    <dbReference type="NCBI Taxonomy" id="1382356"/>
    <lineage>
        <taxon>Bacteria</taxon>
        <taxon>Pseudomonadati</taxon>
        <taxon>Thermomicrobiota</taxon>
        <taxon>Thermomicrobia</taxon>
        <taxon>Thermomicrobia incertae sedis</taxon>
        <taxon>Thermorudis</taxon>
    </lineage>
</organism>
<evidence type="ECO:0000313" key="2">
    <source>
        <dbReference type="EMBL" id="HEG90935.1"/>
    </source>
</evidence>
<accession>A0A831TFA4</accession>
<feature type="transmembrane region" description="Helical" evidence="1">
    <location>
        <begin position="6"/>
        <end position="24"/>
    </location>
</feature>
<dbReference type="EMBL" id="DSIY01000142">
    <property type="protein sequence ID" value="HEG90935.1"/>
    <property type="molecule type" value="Genomic_DNA"/>
</dbReference>
<gene>
    <name evidence="2" type="ORF">ENP34_05790</name>
</gene>
<protein>
    <submittedName>
        <fullName evidence="2">Uncharacterized protein</fullName>
    </submittedName>
</protein>
<feature type="transmembrane region" description="Helical" evidence="1">
    <location>
        <begin position="44"/>
        <end position="62"/>
    </location>
</feature>
<proteinExistence type="predicted"/>
<keyword evidence="1" id="KW-1133">Transmembrane helix</keyword>